<proteinExistence type="predicted"/>
<dbReference type="RefSeq" id="WP_176535369.1">
    <property type="nucleotide sequence ID" value="NZ_CP088024.1"/>
</dbReference>
<evidence type="ECO:0000313" key="1">
    <source>
        <dbReference type="EMBL" id="NVL11979.1"/>
    </source>
</evidence>
<accession>A0A973WVS9</accession>
<sequence length="73" mass="8254">MPLEKLTSPHSSGLSQSDNRLARELIALLDIDVDDYAPMDDPNLFLDSRERRLIALLRAVTARDEKQTKNNCS</sequence>
<dbReference type="AlphaFoldDB" id="A0A973WVS9"/>
<comment type="caution">
    <text evidence="1">The sequence shown here is derived from an EMBL/GenBank/DDBJ whole genome shotgun (WGS) entry which is preliminary data.</text>
</comment>
<gene>
    <name evidence="1" type="ORF">HU230_41325</name>
</gene>
<name>A0A973WVS9_9BRAD</name>
<reference evidence="1" key="1">
    <citation type="submission" date="2020-06" db="EMBL/GenBank/DDBJ databases">
        <title>Whole Genome Sequence of Bradyrhizobium sp. Strain 66S1MB.</title>
        <authorList>
            <person name="Bromfield E."/>
            <person name="Cloutier S."/>
        </authorList>
    </citation>
    <scope>NUCLEOTIDE SEQUENCE</scope>
    <source>
        <strain evidence="1">66S1MB</strain>
    </source>
</reference>
<protein>
    <submittedName>
        <fullName evidence="1">Uncharacterized protein</fullName>
    </submittedName>
</protein>
<dbReference type="EMBL" id="JABWSX010000002">
    <property type="protein sequence ID" value="NVL11979.1"/>
    <property type="molecule type" value="Genomic_DNA"/>
</dbReference>
<organism evidence="1">
    <name type="scientific">Bradyrhizobium quebecense</name>
    <dbReference type="NCBI Taxonomy" id="2748629"/>
    <lineage>
        <taxon>Bacteria</taxon>
        <taxon>Pseudomonadati</taxon>
        <taxon>Pseudomonadota</taxon>
        <taxon>Alphaproteobacteria</taxon>
        <taxon>Hyphomicrobiales</taxon>
        <taxon>Nitrobacteraceae</taxon>
        <taxon>Bradyrhizobium</taxon>
    </lineage>
</organism>